<name>A0ACC5ZFN7_9TELE</name>
<evidence type="ECO:0000313" key="2">
    <source>
        <dbReference type="Proteomes" id="UP000830395"/>
    </source>
</evidence>
<sequence>MAGVVAMATVIEDFEATQPCKKLRKEDDPPAPPPAKTITNYFLPLPKPVDKPFSPPRTNSIIDYFRKTPPAQEKTTSSQKCSPLQTKELPSSTGEDVCPKTSRAPRQKRTRKAKEKQNKLQEEEQDTLTDDCIVESPDESLIKEGGGVSLLGSDSAALLSQINNEICLDEEPLESKNTTDISVDVRKAKDGLRNCKSKNVATQSQTDDHFSNDKASSQEDKCRIKKPAVRRSRKANVGQSETCGAEHERSLHDVSMEVNVDETSALNCSTITVSFEEFLQSQMQNENEVAAECKSDPCAAESSEAKSCMDASDPVASVSPRTLTVQAEVHPISPDHEPVKSPRLKMASIFTRNKKESQLKEGKKSSFSDNPQVNTDILPDLKRKSNVVLQEEDLELAVVESSSTPKCTQEERKQFMNAFKQPSLDGSKGKPGKGLSKSKPAKDNASESAEPETKAEESDPDLATPEQSTEQQQAMGVGKKRGRKPVKKGQTDRCEDAPVTPKQDELPTAVEAEEKSGAVDDGNKQSVKELRRSTRDQTRRQAASVPERNPSPRKTRSREKAETSAVCRDDGSQTSTPQSHRNKRNVYRAEMLSPLSKRGSPIRMRFTRVFPSSATKTGDFEILSPLSVLESNSLKKRKQAKKLVQKAKALQNSKQSAAGEKAGVRRSTRSKQSLQINYCEDEDSVVFLEGGLSNTVPATQESGNNQKKLRSLNDVLGKNIPSSKASKNAPASKLAPMFVERKAQRPSVIISILDDSSREGSENSQDDEQFRAKREFLKSGLPESFKKQIAKVAANREAYAKSCTSFQSVVHVQQRPTDCSMWTLPWPENTFLSCLKECYHLPSVPLVSLEDSSGHFTVPAQRTCREQVSGRRENFTEPVRERLLEEISASNPSFPVQRFFTRFLKRHKEYLQAAVAEPECGSKTAPPVGLTESIGGKRKRVDEGERAGKLAKKQKSVHKEEETIVILDSPDSASGGAPEAAESVARSSGGRRRSLRNKKGTEDEPKPTEDKKQCDSIIILDSPPSETCASDCVTEDVPWTEKYQPQHSNDVIGNTASVRKLHSWLKEWKLRADREERRKQQEKKQEDDSNESWLGGDGSEGLEDAEDVLCNALLITGPTGVGKTAAVYACAQELGFKVFEVNCSSQRSGRQILSQLKEATQSHQVDIQGVNAHKPTFFNSHSSSSLSAKPGSSPRKVNSPRRVVSSPRKPPQSPRGATSRKGNLAPKSLASFFKMGGRPTGKDEVNQDKKAQTCCPKTSGKATQAECKTQETKASSEEQSKRTATSLILFEEVDVIFDDDSGFLAAVKTFMMTTKRPVILTTSDPAFSAVFDGNFDEIRFKPPSLADVASYLQLLCLVENVRTDAEDLSCLLHWNRCDIRQSLLHLQFWTRSGGGRQVPRPILQQGASKCEIKNEAANVEGAAVGGTLPLASVPPCHVGCTESLLGFLNTQQEKGVEDLLKGEPSALDRMKCLDLLSEAERRGVNLLYSNLEVLLPLPICPLPDLINRQRPSSNPEPRPGLLARYVNIVEQEEHSDDTSPLKVSSRMRRKKQLCTDNHSAFQSDSESEDGFLSLPKPGSDTKPAQDEAARDPPAPKAVRMRVELSEAERKKSRCVSQCLSSVAEYLDHMSFLDSCLHYEPPQAEAACRPQDFNGAGAELKCGMTDDARLECGGHTSGFDSEEIQAVLVSLSFYKCKARISEAWNKVQELEEPVRTETVEELTLPVASHRLRFGLSHSKLLEPRVMDMRREATNTVLSSRTFSTQGNRVAATVDYLPSLRTICRSERLKEQGKVKRRFMHYLDGIHLDLPKSTLQHLASDFP</sequence>
<accession>A0ACC5ZFN7</accession>
<gene>
    <name evidence="1" type="ORF">PDJAM_G00141360</name>
</gene>
<comment type="caution">
    <text evidence="1">The sequence shown here is derived from an EMBL/GenBank/DDBJ whole genome shotgun (WGS) entry which is preliminary data.</text>
</comment>
<protein>
    <submittedName>
        <fullName evidence="1">Uncharacterized protein</fullName>
    </submittedName>
</protein>
<evidence type="ECO:0000313" key="1">
    <source>
        <dbReference type="EMBL" id="MCJ8746407.1"/>
    </source>
</evidence>
<proteinExistence type="predicted"/>
<organism evidence="1 2">
    <name type="scientific">Pangasius djambal</name>
    <dbReference type="NCBI Taxonomy" id="1691987"/>
    <lineage>
        <taxon>Eukaryota</taxon>
        <taxon>Metazoa</taxon>
        <taxon>Chordata</taxon>
        <taxon>Craniata</taxon>
        <taxon>Vertebrata</taxon>
        <taxon>Euteleostomi</taxon>
        <taxon>Actinopterygii</taxon>
        <taxon>Neopterygii</taxon>
        <taxon>Teleostei</taxon>
        <taxon>Ostariophysi</taxon>
        <taxon>Siluriformes</taxon>
        <taxon>Pangasiidae</taxon>
        <taxon>Pangasius</taxon>
    </lineage>
</organism>
<keyword evidence="2" id="KW-1185">Reference proteome</keyword>
<dbReference type="EMBL" id="CM040997">
    <property type="protein sequence ID" value="MCJ8746407.1"/>
    <property type="molecule type" value="Genomic_DNA"/>
</dbReference>
<dbReference type="Proteomes" id="UP000830395">
    <property type="component" value="Chromosome 23"/>
</dbReference>
<reference evidence="1" key="1">
    <citation type="submission" date="2020-02" db="EMBL/GenBank/DDBJ databases">
        <title>Genome sequencing of the panga catfish, Pangasius djambal.</title>
        <authorList>
            <person name="Wen M."/>
            <person name="Zahm M."/>
            <person name="Roques C."/>
            <person name="Cabau C."/>
            <person name="Klopp C."/>
            <person name="Donnadieu C."/>
            <person name="Jouanno E."/>
            <person name="Avarre J.-C."/>
            <person name="Campet M."/>
            <person name="Ha T."/>
            <person name="Dugue R."/>
            <person name="Lampietro C."/>
            <person name="Louis A."/>
            <person name="Herpin A."/>
            <person name="Echchiki A."/>
            <person name="Berthelot C."/>
            <person name="Parey E."/>
            <person name="Roest-Crollius H."/>
            <person name="Braasch I."/>
            <person name="Postlethwait J.H."/>
            <person name="Bobe J."/>
            <person name="Montfort J."/>
            <person name="Bouchez O."/>
            <person name="Begum T."/>
            <person name="Schartl M."/>
            <person name="Gustiano R."/>
            <person name="Guiguen Y."/>
        </authorList>
    </citation>
    <scope>NUCLEOTIDE SEQUENCE</scope>
    <source>
        <strain evidence="1">Pdj_M5554</strain>
    </source>
</reference>